<organism evidence="4 5">
    <name type="scientific">Pangasianodon hypophthalmus</name>
    <name type="common">Striped catfish</name>
    <name type="synonym">Helicophagus hypophthalmus</name>
    <dbReference type="NCBI Taxonomy" id="310915"/>
    <lineage>
        <taxon>Eukaryota</taxon>
        <taxon>Metazoa</taxon>
        <taxon>Chordata</taxon>
        <taxon>Craniata</taxon>
        <taxon>Vertebrata</taxon>
        <taxon>Euteleostomi</taxon>
        <taxon>Actinopterygii</taxon>
        <taxon>Neopterygii</taxon>
        <taxon>Teleostei</taxon>
        <taxon>Ostariophysi</taxon>
        <taxon>Siluriformes</taxon>
        <taxon>Pangasiidae</taxon>
        <taxon>Pangasianodon</taxon>
    </lineage>
</organism>
<feature type="signal peptide" evidence="2">
    <location>
        <begin position="1"/>
        <end position="20"/>
    </location>
</feature>
<feature type="chain" id="PRO_5024359134" description="Immunoglobulin domain-containing protein" evidence="2">
    <location>
        <begin position="21"/>
        <end position="218"/>
    </location>
</feature>
<feature type="domain" description="Immunoglobulin" evidence="3">
    <location>
        <begin position="28"/>
        <end position="132"/>
    </location>
</feature>
<dbReference type="Proteomes" id="UP000327468">
    <property type="component" value="Chromosome 2"/>
</dbReference>
<dbReference type="AlphaFoldDB" id="A0A5N5PY51"/>
<evidence type="ECO:0000259" key="3">
    <source>
        <dbReference type="SMART" id="SM00409"/>
    </source>
</evidence>
<evidence type="ECO:0000256" key="1">
    <source>
        <dbReference type="SAM" id="Phobius"/>
    </source>
</evidence>
<feature type="transmembrane region" description="Helical" evidence="1">
    <location>
        <begin position="148"/>
        <end position="169"/>
    </location>
</feature>
<sequence>MKLLPLHTLVLLSVLHHSGSHSDGDGRCVPLFVRVGGSTTIKCNITNSDQDGVYMYRRHDEKIREESVLYYYIDGTFTPEAPYRGRVETNKDFRDFSVSINNVSKHDGGVYWCRFNKQDLYSISERTCLLVQSGTIQIDKEEADCKLFIYWGVIGGLSVIILLLVVLLVKLCCDRGNYTPKQQQPSNGVYEVMRGNTAKALTNPAYESTQRRTHSDLS</sequence>
<keyword evidence="1" id="KW-0812">Transmembrane</keyword>
<dbReference type="InterPro" id="IPR039090">
    <property type="entry name" value="CD7"/>
</dbReference>
<proteinExistence type="predicted"/>
<dbReference type="InterPro" id="IPR013106">
    <property type="entry name" value="Ig_V-set"/>
</dbReference>
<keyword evidence="5" id="KW-1185">Reference proteome</keyword>
<dbReference type="GO" id="GO:0002250">
    <property type="term" value="P:adaptive immune response"/>
    <property type="evidence" value="ECO:0007669"/>
    <property type="project" value="InterPro"/>
</dbReference>
<dbReference type="GO" id="GO:0016020">
    <property type="term" value="C:membrane"/>
    <property type="evidence" value="ECO:0007669"/>
    <property type="project" value="InterPro"/>
</dbReference>
<name>A0A5N5PY51_PANHP</name>
<dbReference type="InterPro" id="IPR013783">
    <property type="entry name" value="Ig-like_fold"/>
</dbReference>
<dbReference type="OrthoDB" id="8436389at2759"/>
<evidence type="ECO:0000313" key="4">
    <source>
        <dbReference type="EMBL" id="KAB5584685.1"/>
    </source>
</evidence>
<dbReference type="Gene3D" id="2.60.40.10">
    <property type="entry name" value="Immunoglobulins"/>
    <property type="match status" value="1"/>
</dbReference>
<dbReference type="InterPro" id="IPR036179">
    <property type="entry name" value="Ig-like_dom_sf"/>
</dbReference>
<protein>
    <recommendedName>
        <fullName evidence="3">Immunoglobulin domain-containing protein</fullName>
    </recommendedName>
</protein>
<accession>A0A5N5PY51</accession>
<dbReference type="InterPro" id="IPR003599">
    <property type="entry name" value="Ig_sub"/>
</dbReference>
<keyword evidence="1" id="KW-0472">Membrane</keyword>
<dbReference type="GO" id="GO:0038023">
    <property type="term" value="F:signaling receptor activity"/>
    <property type="evidence" value="ECO:0007669"/>
    <property type="project" value="InterPro"/>
</dbReference>
<comment type="caution">
    <text evidence="4">The sequence shown here is derived from an EMBL/GenBank/DDBJ whole genome shotgun (WGS) entry which is preliminary data.</text>
</comment>
<dbReference type="PANTHER" id="PTHR15343:SF0">
    <property type="entry name" value="T-CELL ANTIGEN CD7"/>
    <property type="match status" value="1"/>
</dbReference>
<dbReference type="Pfam" id="PF07686">
    <property type="entry name" value="V-set"/>
    <property type="match status" value="1"/>
</dbReference>
<reference evidence="4 5" key="1">
    <citation type="submission" date="2019-06" db="EMBL/GenBank/DDBJ databases">
        <title>A chromosome-scale genome assembly of the striped catfish, Pangasianodon hypophthalmus.</title>
        <authorList>
            <person name="Wen M."/>
            <person name="Zahm M."/>
            <person name="Roques C."/>
            <person name="Cabau C."/>
            <person name="Klopp C."/>
            <person name="Donnadieu C."/>
            <person name="Jouanno E."/>
            <person name="Avarre J.-C."/>
            <person name="Campet M."/>
            <person name="Ha T.T.T."/>
            <person name="Dugue R."/>
            <person name="Lampietro C."/>
            <person name="Louis A."/>
            <person name="Herpin A."/>
            <person name="Echchiki A."/>
            <person name="Berthelot C."/>
            <person name="Parey E."/>
            <person name="Roest-Crollius H."/>
            <person name="Braasch I."/>
            <person name="Postlethwait J."/>
            <person name="Bobe J."/>
            <person name="Montfort J."/>
            <person name="Bouchez O."/>
            <person name="Begum T."/>
            <person name="Schartl M."/>
            <person name="Guiguen Y."/>
        </authorList>
    </citation>
    <scope>NUCLEOTIDE SEQUENCE [LARGE SCALE GENOMIC DNA]</scope>
    <source>
        <strain evidence="4 5">Indonesia</strain>
        <tissue evidence="4">Blood</tissue>
    </source>
</reference>
<evidence type="ECO:0000313" key="5">
    <source>
        <dbReference type="Proteomes" id="UP000327468"/>
    </source>
</evidence>
<dbReference type="SMART" id="SM00409">
    <property type="entry name" value="IG"/>
    <property type="match status" value="1"/>
</dbReference>
<evidence type="ECO:0000256" key="2">
    <source>
        <dbReference type="SAM" id="SignalP"/>
    </source>
</evidence>
<dbReference type="PANTHER" id="PTHR15343">
    <property type="entry name" value="CD7"/>
    <property type="match status" value="1"/>
</dbReference>
<keyword evidence="2" id="KW-0732">Signal</keyword>
<gene>
    <name evidence="4" type="ORF">PHYPO_G00110320</name>
</gene>
<dbReference type="SUPFAM" id="SSF48726">
    <property type="entry name" value="Immunoglobulin"/>
    <property type="match status" value="1"/>
</dbReference>
<keyword evidence="1" id="KW-1133">Transmembrane helix</keyword>
<dbReference type="EMBL" id="VFJC01000003">
    <property type="protein sequence ID" value="KAB5584685.1"/>
    <property type="molecule type" value="Genomic_DNA"/>
</dbReference>